<keyword evidence="4" id="KW-0460">Magnesium</keyword>
<evidence type="ECO:0000256" key="3">
    <source>
        <dbReference type="ARBA" id="ARBA00022801"/>
    </source>
</evidence>
<evidence type="ECO:0000256" key="2">
    <source>
        <dbReference type="ARBA" id="ARBA00005582"/>
    </source>
</evidence>
<keyword evidence="9" id="KW-1185">Reference proteome</keyword>
<dbReference type="RefSeq" id="WP_141790407.1">
    <property type="nucleotide sequence ID" value="NZ_BAAAKX010000010.1"/>
</dbReference>
<dbReference type="PANTHER" id="PTHR43046">
    <property type="entry name" value="GDP-MANNOSE MANNOSYL HYDROLASE"/>
    <property type="match status" value="1"/>
</dbReference>
<organism evidence="8 9">
    <name type="scientific">Oryzihumus leptocrescens</name>
    <dbReference type="NCBI Taxonomy" id="297536"/>
    <lineage>
        <taxon>Bacteria</taxon>
        <taxon>Bacillati</taxon>
        <taxon>Actinomycetota</taxon>
        <taxon>Actinomycetes</taxon>
        <taxon>Micrococcales</taxon>
        <taxon>Intrasporangiaceae</taxon>
        <taxon>Oryzihumus</taxon>
    </lineage>
</organism>
<dbReference type="OrthoDB" id="4247482at2"/>
<dbReference type="Gene3D" id="3.90.79.10">
    <property type="entry name" value="Nucleoside Triphosphate Pyrophosphohydrolase"/>
    <property type="match status" value="1"/>
</dbReference>
<feature type="domain" description="Nudix hydrolase" evidence="7">
    <location>
        <begin position="15"/>
        <end position="141"/>
    </location>
</feature>
<dbReference type="CDD" id="cd18876">
    <property type="entry name" value="NUDIX_Hydrolase"/>
    <property type="match status" value="1"/>
</dbReference>
<dbReference type="PROSITE" id="PS51462">
    <property type="entry name" value="NUDIX"/>
    <property type="match status" value="1"/>
</dbReference>
<evidence type="ECO:0000259" key="7">
    <source>
        <dbReference type="PROSITE" id="PS51462"/>
    </source>
</evidence>
<dbReference type="SUPFAM" id="SSF55811">
    <property type="entry name" value="Nudix"/>
    <property type="match status" value="1"/>
</dbReference>
<comment type="similarity">
    <text evidence="2 5">Belongs to the Nudix hydrolase family.</text>
</comment>
<dbReference type="EMBL" id="VFOQ01000002">
    <property type="protein sequence ID" value="TQL57074.1"/>
    <property type="molecule type" value="Genomic_DNA"/>
</dbReference>
<evidence type="ECO:0000256" key="1">
    <source>
        <dbReference type="ARBA" id="ARBA00001946"/>
    </source>
</evidence>
<dbReference type="InterPro" id="IPR020476">
    <property type="entry name" value="Nudix_hydrolase"/>
</dbReference>
<evidence type="ECO:0000256" key="5">
    <source>
        <dbReference type="RuleBase" id="RU003476"/>
    </source>
</evidence>
<keyword evidence="3 5" id="KW-0378">Hydrolase</keyword>
<dbReference type="PROSITE" id="PS00893">
    <property type="entry name" value="NUDIX_BOX"/>
    <property type="match status" value="1"/>
</dbReference>
<dbReference type="AlphaFoldDB" id="A0A542Z9R1"/>
<dbReference type="PANTHER" id="PTHR43046:SF12">
    <property type="entry name" value="GDP-MANNOSE MANNOSYL HYDROLASE"/>
    <property type="match status" value="1"/>
</dbReference>
<reference evidence="8 9" key="1">
    <citation type="submission" date="2019-06" db="EMBL/GenBank/DDBJ databases">
        <title>Sequencing the genomes of 1000 actinobacteria strains.</title>
        <authorList>
            <person name="Klenk H.-P."/>
        </authorList>
    </citation>
    <scope>NUCLEOTIDE SEQUENCE [LARGE SCALE GENOMIC DNA]</scope>
    <source>
        <strain evidence="8 9">DSM 18082</strain>
    </source>
</reference>
<protein>
    <submittedName>
        <fullName evidence="8">ADP-ribose pyrophosphatase YjhB (NUDIX family)</fullName>
    </submittedName>
</protein>
<dbReference type="InterPro" id="IPR000086">
    <property type="entry name" value="NUDIX_hydrolase_dom"/>
</dbReference>
<sequence length="179" mass="19512">MPDFIHSEAFRALPRKRVGAGALITNPSHEVLLVKPTYKDAWEIPGGLVEAGESPRAAATRELREELGLDVTVGRLLVVDWDAPGVLPDDGLMLVYAAAPFDTSRIALASGELSDWAWCDRPTVRERLVDYKARRVEAALDAHASGGIAELEDGYPVTALNDIKRTPSQGRTESTRRVP</sequence>
<name>A0A542Z9R1_9MICO</name>
<comment type="caution">
    <text evidence="8">The sequence shown here is derived from an EMBL/GenBank/DDBJ whole genome shotgun (WGS) entry which is preliminary data.</text>
</comment>
<gene>
    <name evidence="8" type="ORF">FB474_3846</name>
</gene>
<evidence type="ECO:0000313" key="8">
    <source>
        <dbReference type="EMBL" id="TQL57074.1"/>
    </source>
</evidence>
<dbReference type="InterPro" id="IPR015797">
    <property type="entry name" value="NUDIX_hydrolase-like_dom_sf"/>
</dbReference>
<proteinExistence type="inferred from homology"/>
<dbReference type="Proteomes" id="UP000319514">
    <property type="component" value="Unassembled WGS sequence"/>
</dbReference>
<evidence type="ECO:0000313" key="9">
    <source>
        <dbReference type="Proteomes" id="UP000319514"/>
    </source>
</evidence>
<dbReference type="PRINTS" id="PR00502">
    <property type="entry name" value="NUDIXFAMILY"/>
</dbReference>
<dbReference type="Pfam" id="PF00293">
    <property type="entry name" value="NUDIX"/>
    <property type="match status" value="1"/>
</dbReference>
<feature type="region of interest" description="Disordered" evidence="6">
    <location>
        <begin position="160"/>
        <end position="179"/>
    </location>
</feature>
<accession>A0A542Z9R1</accession>
<comment type="cofactor">
    <cofactor evidence="1">
        <name>Mg(2+)</name>
        <dbReference type="ChEBI" id="CHEBI:18420"/>
    </cofactor>
</comment>
<evidence type="ECO:0000256" key="6">
    <source>
        <dbReference type="SAM" id="MobiDB-lite"/>
    </source>
</evidence>
<dbReference type="InterPro" id="IPR020084">
    <property type="entry name" value="NUDIX_hydrolase_CS"/>
</dbReference>
<dbReference type="GO" id="GO:0016787">
    <property type="term" value="F:hydrolase activity"/>
    <property type="evidence" value="ECO:0007669"/>
    <property type="project" value="UniProtKB-KW"/>
</dbReference>
<evidence type="ECO:0000256" key="4">
    <source>
        <dbReference type="ARBA" id="ARBA00022842"/>
    </source>
</evidence>